<name>A0A9D2FXF3_9STRE</name>
<accession>A0A9D2FXF3</accession>
<evidence type="ECO:0000256" key="1">
    <source>
        <dbReference type="SAM" id="MobiDB-lite"/>
    </source>
</evidence>
<dbReference type="InterPro" id="IPR046254">
    <property type="entry name" value="DUF6287"/>
</dbReference>
<sequence>MKKACFIFSCLLLVGCHQESNNTKTTQSSERIQTSSSSNISSQEESKDYSEWYLNYKYYYVQSNTSSLMFGGLSLNNDGTAILCRSGAELMAYNQGSPLIGTYTIEEYKGSDSIQTYVTSGNMTVNGEEPSRTAVMPSIKIVINISSEDIQRVNGTVEFSEDQTTEVLYGYANDEGNKVLTTGEGNQSAIQVYFHRKPNKTEYVVNADEANLRSKPSLNSDIIDSRRKGDILQVSDYVNGDKYNDISTWQEVILDGKVCYVWSGALQVKSAYEQEQQSVKDIDLTAISKGDYESLVGTWVNGRGDTLVIQADGSVVSTVSGRTGEGSLGGAFRYESDGVPYIGVSNGYTGGLLALLKVGFKTTGDNSDTSKPRIVPTQNGVYNLPADLTIIVNSIIN</sequence>
<dbReference type="InterPro" id="IPR003646">
    <property type="entry name" value="SH3-like_bac-type"/>
</dbReference>
<dbReference type="PROSITE" id="PS51257">
    <property type="entry name" value="PROKAR_LIPOPROTEIN"/>
    <property type="match status" value="1"/>
</dbReference>
<protein>
    <submittedName>
        <fullName evidence="3">SH3 domain-containing protein</fullName>
    </submittedName>
</protein>
<dbReference type="AlphaFoldDB" id="A0A9D2FXF3"/>
<dbReference type="Gene3D" id="2.30.30.40">
    <property type="entry name" value="SH3 Domains"/>
    <property type="match status" value="1"/>
</dbReference>
<evidence type="ECO:0000259" key="2">
    <source>
        <dbReference type="PROSITE" id="PS51781"/>
    </source>
</evidence>
<evidence type="ECO:0000313" key="4">
    <source>
        <dbReference type="Proteomes" id="UP000824058"/>
    </source>
</evidence>
<dbReference type="Pfam" id="PF19804">
    <property type="entry name" value="DUF6287"/>
    <property type="match status" value="1"/>
</dbReference>
<dbReference type="Proteomes" id="UP000824058">
    <property type="component" value="Unassembled WGS sequence"/>
</dbReference>
<dbReference type="EMBL" id="DXBD01000048">
    <property type="protein sequence ID" value="HIZ68245.1"/>
    <property type="molecule type" value="Genomic_DNA"/>
</dbReference>
<reference evidence="3" key="1">
    <citation type="journal article" date="2021" name="PeerJ">
        <title>Extensive microbial diversity within the chicken gut microbiome revealed by metagenomics and culture.</title>
        <authorList>
            <person name="Gilroy R."/>
            <person name="Ravi A."/>
            <person name="Getino M."/>
            <person name="Pursley I."/>
            <person name="Horton D.L."/>
            <person name="Alikhan N.F."/>
            <person name="Baker D."/>
            <person name="Gharbi K."/>
            <person name="Hall N."/>
            <person name="Watson M."/>
            <person name="Adriaenssens E.M."/>
            <person name="Foster-Nyarko E."/>
            <person name="Jarju S."/>
            <person name="Secka A."/>
            <person name="Antonio M."/>
            <person name="Oren A."/>
            <person name="Chaudhuri R.R."/>
            <person name="La Ragione R."/>
            <person name="Hildebrand F."/>
            <person name="Pallen M.J."/>
        </authorList>
    </citation>
    <scope>NUCLEOTIDE SEQUENCE</scope>
    <source>
        <strain evidence="3">ChiBcolR9-63</strain>
    </source>
</reference>
<feature type="domain" description="SH3b" evidence="2">
    <location>
        <begin position="200"/>
        <end position="270"/>
    </location>
</feature>
<feature type="compositionally biased region" description="Low complexity" evidence="1">
    <location>
        <begin position="25"/>
        <end position="42"/>
    </location>
</feature>
<organism evidence="3 4">
    <name type="scientific">Candidatus Streptococcus faecavium</name>
    <dbReference type="NCBI Taxonomy" id="2838763"/>
    <lineage>
        <taxon>Bacteria</taxon>
        <taxon>Bacillati</taxon>
        <taxon>Bacillota</taxon>
        <taxon>Bacilli</taxon>
        <taxon>Lactobacillales</taxon>
        <taxon>Streptococcaceae</taxon>
        <taxon>Streptococcus</taxon>
    </lineage>
</organism>
<dbReference type="PROSITE" id="PS51781">
    <property type="entry name" value="SH3B"/>
    <property type="match status" value="1"/>
</dbReference>
<evidence type="ECO:0000313" key="3">
    <source>
        <dbReference type="EMBL" id="HIZ68245.1"/>
    </source>
</evidence>
<comment type="caution">
    <text evidence="3">The sequence shown here is derived from an EMBL/GenBank/DDBJ whole genome shotgun (WGS) entry which is preliminary data.</text>
</comment>
<feature type="region of interest" description="Disordered" evidence="1">
    <location>
        <begin position="23"/>
        <end position="42"/>
    </location>
</feature>
<gene>
    <name evidence="3" type="ORF">H9965_07350</name>
</gene>
<dbReference type="Pfam" id="PF08239">
    <property type="entry name" value="SH3_3"/>
    <property type="match status" value="1"/>
</dbReference>
<proteinExistence type="predicted"/>
<reference evidence="3" key="2">
    <citation type="submission" date="2021-04" db="EMBL/GenBank/DDBJ databases">
        <authorList>
            <person name="Gilroy R."/>
        </authorList>
    </citation>
    <scope>NUCLEOTIDE SEQUENCE</scope>
    <source>
        <strain evidence="3">ChiBcolR9-63</strain>
    </source>
</reference>